<keyword evidence="6 14" id="KW-0004">4Fe-4S</keyword>
<keyword evidence="8 14" id="KW-0479">Metal-binding</keyword>
<dbReference type="InterPro" id="IPR003739">
    <property type="entry name" value="Lys_aminomutase/Glu_NH3_mut"/>
</dbReference>
<evidence type="ECO:0000256" key="15">
    <source>
        <dbReference type="PIRSR" id="PIRSR603739-50"/>
    </source>
</evidence>
<comment type="caution">
    <text evidence="17">The sequence shown here is derived from an EMBL/GenBank/DDBJ whole genome shotgun (WGS) entry which is preliminary data.</text>
</comment>
<dbReference type="AlphaFoldDB" id="A0A4R7JXT9"/>
<dbReference type="CDD" id="cd01335">
    <property type="entry name" value="Radical_SAM"/>
    <property type="match status" value="1"/>
</dbReference>
<keyword evidence="18" id="KW-1185">Reference proteome</keyword>
<dbReference type="InterPro" id="IPR022462">
    <property type="entry name" value="EpmB"/>
</dbReference>
<comment type="similarity">
    <text evidence="4">Belongs to the radical SAM superfamily. KamA family.</text>
</comment>
<dbReference type="GO" id="GO:0046872">
    <property type="term" value="F:metal ion binding"/>
    <property type="evidence" value="ECO:0007669"/>
    <property type="project" value="UniProtKB-KW"/>
</dbReference>
<dbReference type="GO" id="GO:0016853">
    <property type="term" value="F:isomerase activity"/>
    <property type="evidence" value="ECO:0007669"/>
    <property type="project" value="UniProtKB-KW"/>
</dbReference>
<dbReference type="Pfam" id="PF04055">
    <property type="entry name" value="Radical_SAM"/>
    <property type="match status" value="1"/>
</dbReference>
<evidence type="ECO:0000256" key="7">
    <source>
        <dbReference type="ARBA" id="ARBA00022691"/>
    </source>
</evidence>
<dbReference type="PIRSF" id="PIRSF004911">
    <property type="entry name" value="DUF160"/>
    <property type="match status" value="1"/>
</dbReference>
<proteinExistence type="inferred from homology"/>
<keyword evidence="12" id="KW-0413">Isomerase</keyword>
<evidence type="ECO:0000256" key="5">
    <source>
        <dbReference type="ARBA" id="ARBA00022363"/>
    </source>
</evidence>
<dbReference type="NCBIfam" id="TIGR03821">
    <property type="entry name" value="EFP_modif_epmB"/>
    <property type="match status" value="1"/>
</dbReference>
<feature type="binding site" evidence="14">
    <location>
        <position position="135"/>
    </location>
    <ligand>
        <name>[4Fe-4S] cluster</name>
        <dbReference type="ChEBI" id="CHEBI:49883"/>
        <note>4Fe-4S-S-AdoMet</note>
    </ligand>
</feature>
<feature type="modified residue" description="N6-(pyridoxal phosphate)lysine" evidence="15">
    <location>
        <position position="340"/>
    </location>
</feature>
<evidence type="ECO:0000256" key="1">
    <source>
        <dbReference type="ARBA" id="ARBA00001352"/>
    </source>
</evidence>
<dbReference type="SFLD" id="SFLDS00029">
    <property type="entry name" value="Radical_SAM"/>
    <property type="match status" value="1"/>
</dbReference>
<evidence type="ECO:0000313" key="17">
    <source>
        <dbReference type="EMBL" id="TDT43311.1"/>
    </source>
</evidence>
<comment type="catalytic activity">
    <reaction evidence="1">
        <text>L-lysine = D-beta-lysine</text>
        <dbReference type="Rhea" id="RHEA:44148"/>
        <dbReference type="ChEBI" id="CHEBI:32551"/>
        <dbReference type="ChEBI" id="CHEBI:84138"/>
    </reaction>
</comment>
<dbReference type="NCBIfam" id="TIGR00238">
    <property type="entry name" value="KamA family radical SAM protein"/>
    <property type="match status" value="1"/>
</dbReference>
<dbReference type="Gene3D" id="3.20.20.70">
    <property type="entry name" value="Aldolase class I"/>
    <property type="match status" value="1"/>
</dbReference>
<feature type="binding site" evidence="14">
    <location>
        <position position="128"/>
    </location>
    <ligand>
        <name>[4Fe-4S] cluster</name>
        <dbReference type="ChEBI" id="CHEBI:49883"/>
        <note>4Fe-4S-S-AdoMet</note>
    </ligand>
</feature>
<evidence type="ECO:0000256" key="8">
    <source>
        <dbReference type="ARBA" id="ARBA00022723"/>
    </source>
</evidence>
<dbReference type="PANTHER" id="PTHR30538">
    <property type="entry name" value="LYSINE 2,3-AMINOMUTASE-RELATED"/>
    <property type="match status" value="1"/>
</dbReference>
<dbReference type="SFLD" id="SFLDF00314">
    <property type="entry name" value="L-lysine_2_3-aminomutase_(yjeK"/>
    <property type="match status" value="1"/>
</dbReference>
<name>A0A4R7JXT9_9GAMM</name>
<gene>
    <name evidence="17" type="ORF">DES49_1125</name>
</gene>
<dbReference type="EMBL" id="SOAX01000002">
    <property type="protein sequence ID" value="TDT43311.1"/>
    <property type="molecule type" value="Genomic_DNA"/>
</dbReference>
<feature type="domain" description="Radical SAM core" evidence="16">
    <location>
        <begin position="114"/>
        <end position="329"/>
    </location>
</feature>
<dbReference type="GO" id="GO:0051539">
    <property type="term" value="F:4 iron, 4 sulfur cluster binding"/>
    <property type="evidence" value="ECO:0007669"/>
    <property type="project" value="UniProtKB-KW"/>
</dbReference>
<evidence type="ECO:0000256" key="3">
    <source>
        <dbReference type="ARBA" id="ARBA00001966"/>
    </source>
</evidence>
<dbReference type="OrthoDB" id="9770937at2"/>
<dbReference type="InterPro" id="IPR013785">
    <property type="entry name" value="Aldolase_TIM"/>
</dbReference>
<comment type="cofactor">
    <cofactor evidence="2 15">
        <name>pyridoxal 5'-phosphate</name>
        <dbReference type="ChEBI" id="CHEBI:597326"/>
    </cofactor>
</comment>
<evidence type="ECO:0000256" key="6">
    <source>
        <dbReference type="ARBA" id="ARBA00022485"/>
    </source>
</evidence>
<keyword evidence="9 15" id="KW-0663">Pyridoxal phosphate</keyword>
<evidence type="ECO:0000256" key="11">
    <source>
        <dbReference type="ARBA" id="ARBA00023014"/>
    </source>
</evidence>
<dbReference type="InterPro" id="IPR007197">
    <property type="entry name" value="rSAM"/>
</dbReference>
<reference evidence="17 18" key="1">
    <citation type="submission" date="2019-03" db="EMBL/GenBank/DDBJ databases">
        <title>Genomic Encyclopedia of Type Strains, Phase IV (KMG-IV): sequencing the most valuable type-strain genomes for metagenomic binning, comparative biology and taxonomic classification.</title>
        <authorList>
            <person name="Goeker M."/>
        </authorList>
    </citation>
    <scope>NUCLEOTIDE SEQUENCE [LARGE SCALE GENOMIC DNA]</scope>
    <source>
        <strain evidence="17 18">DSM 15505</strain>
    </source>
</reference>
<evidence type="ECO:0000313" key="18">
    <source>
        <dbReference type="Proteomes" id="UP000295830"/>
    </source>
</evidence>
<organism evidence="17 18">
    <name type="scientific">Halospina denitrificans</name>
    <dbReference type="NCBI Taxonomy" id="332522"/>
    <lineage>
        <taxon>Bacteria</taxon>
        <taxon>Pseudomonadati</taxon>
        <taxon>Pseudomonadota</taxon>
        <taxon>Gammaproteobacteria</taxon>
        <taxon>Halospina</taxon>
    </lineage>
</organism>
<dbReference type="RefSeq" id="WP_133735387.1">
    <property type="nucleotide sequence ID" value="NZ_SOAX01000002.1"/>
</dbReference>
<keyword evidence="10" id="KW-0408">Iron</keyword>
<evidence type="ECO:0000256" key="13">
    <source>
        <dbReference type="ARBA" id="ARBA00030756"/>
    </source>
</evidence>
<dbReference type="Proteomes" id="UP000295830">
    <property type="component" value="Unassembled WGS sequence"/>
</dbReference>
<comment type="cofactor">
    <cofactor evidence="3">
        <name>[4Fe-4S] cluster</name>
        <dbReference type="ChEBI" id="CHEBI:49883"/>
    </cofactor>
</comment>
<feature type="binding site" evidence="14">
    <location>
        <position position="132"/>
    </location>
    <ligand>
        <name>[4Fe-4S] cluster</name>
        <dbReference type="ChEBI" id="CHEBI:49883"/>
        <note>4Fe-4S-S-AdoMet</note>
    </ligand>
</feature>
<evidence type="ECO:0000259" key="16">
    <source>
        <dbReference type="PROSITE" id="PS51918"/>
    </source>
</evidence>
<evidence type="ECO:0000256" key="14">
    <source>
        <dbReference type="PIRSR" id="PIRSR004911-1"/>
    </source>
</evidence>
<dbReference type="SFLD" id="SFLDG01070">
    <property type="entry name" value="PLP-dependent"/>
    <property type="match status" value="1"/>
</dbReference>
<evidence type="ECO:0000256" key="12">
    <source>
        <dbReference type="ARBA" id="ARBA00023235"/>
    </source>
</evidence>
<sequence length="345" mass="38234">MIQPAQAPVETRAHNEEPRWQKILARAVTTPRELCQRLALPESLIEGMEPGHQYFPIRVPEPYLSRIEPGNPRDPLLRQVMPEPAESEPAPGYVADPLAEFADASASANGGLIHKYQSRALLVVTGACAINCRYCFRRHFPYGDHQLGGSGWEQPLAQLAADERINEVIFSGGDPLATSDRVLGRLAGEIEQIPHIKRLRLHTRLPVVIPQRVDSTLLAWLGNTRLQTILVVHVNHPAEIDGDVKDAMERLKKAGVLLLNQAVLLRGINDDAHTLEQLSETLFDAGVLPYYLHAFDPVAGAAHYDPGDARARELARELMTRLPGFLVPRLVREIPGEGSKRPLNL</sequence>
<dbReference type="PANTHER" id="PTHR30538:SF1">
    <property type="entry name" value="L-LYSINE 2,3-AMINOMUTASE"/>
    <property type="match status" value="1"/>
</dbReference>
<keyword evidence="7" id="KW-0949">S-adenosyl-L-methionine</keyword>
<evidence type="ECO:0000256" key="4">
    <source>
        <dbReference type="ARBA" id="ARBA00008703"/>
    </source>
</evidence>
<dbReference type="SUPFAM" id="SSF102114">
    <property type="entry name" value="Radical SAM enzymes"/>
    <property type="match status" value="1"/>
</dbReference>
<dbReference type="PROSITE" id="PS51918">
    <property type="entry name" value="RADICAL_SAM"/>
    <property type="match status" value="1"/>
</dbReference>
<accession>A0A4R7JXT9</accession>
<evidence type="ECO:0000256" key="2">
    <source>
        <dbReference type="ARBA" id="ARBA00001933"/>
    </source>
</evidence>
<evidence type="ECO:0000256" key="9">
    <source>
        <dbReference type="ARBA" id="ARBA00022898"/>
    </source>
</evidence>
<keyword evidence="11 14" id="KW-0411">Iron-sulfur</keyword>
<evidence type="ECO:0000256" key="10">
    <source>
        <dbReference type="ARBA" id="ARBA00023004"/>
    </source>
</evidence>
<protein>
    <recommendedName>
        <fullName evidence="5">L-lysine 2,3-aminomutase</fullName>
    </recommendedName>
    <alternativeName>
        <fullName evidence="13">EF-P post-translational modification enzyme B</fullName>
    </alternativeName>
</protein>
<dbReference type="InterPro" id="IPR058240">
    <property type="entry name" value="rSAM_sf"/>
</dbReference>